<gene>
    <name evidence="15" type="ORF">KAOT1_05312</name>
</gene>
<keyword evidence="12" id="KW-0732">Signal</keyword>
<evidence type="ECO:0000256" key="4">
    <source>
        <dbReference type="ARBA" id="ARBA00012564"/>
    </source>
</evidence>
<dbReference type="GO" id="GO:0016285">
    <property type="term" value="F:alanyl aminopeptidase activity"/>
    <property type="evidence" value="ECO:0007669"/>
    <property type="project" value="UniProtKB-EC"/>
</dbReference>
<dbReference type="Pfam" id="PF01433">
    <property type="entry name" value="Peptidase_M1"/>
    <property type="match status" value="1"/>
</dbReference>
<proteinExistence type="inferred from homology"/>
<dbReference type="SUPFAM" id="SSF63737">
    <property type="entry name" value="Leukotriene A4 hydrolase N-terminal domain"/>
    <property type="match status" value="1"/>
</dbReference>
<dbReference type="InterPro" id="IPR001930">
    <property type="entry name" value="Peptidase_M1"/>
</dbReference>
<dbReference type="SUPFAM" id="SSF55486">
    <property type="entry name" value="Metalloproteases ('zincins'), catalytic domain"/>
    <property type="match status" value="1"/>
</dbReference>
<dbReference type="GO" id="GO:0006508">
    <property type="term" value="P:proteolysis"/>
    <property type="evidence" value="ECO:0007669"/>
    <property type="project" value="UniProtKB-KW"/>
</dbReference>
<feature type="domain" description="Aminopeptidase N-like N-terminal" evidence="14">
    <location>
        <begin position="49"/>
        <end position="196"/>
    </location>
</feature>
<dbReference type="GO" id="GO:0005615">
    <property type="term" value="C:extracellular space"/>
    <property type="evidence" value="ECO:0007669"/>
    <property type="project" value="TreeGrafter"/>
</dbReference>
<dbReference type="PANTHER" id="PTHR11533:SF174">
    <property type="entry name" value="PUROMYCIN-SENSITIVE AMINOPEPTIDASE-RELATED"/>
    <property type="match status" value="1"/>
</dbReference>
<feature type="signal peptide" evidence="12">
    <location>
        <begin position="1"/>
        <end position="19"/>
    </location>
</feature>
<evidence type="ECO:0000256" key="10">
    <source>
        <dbReference type="ARBA" id="ARBA00022833"/>
    </source>
</evidence>
<dbReference type="GO" id="GO:0042277">
    <property type="term" value="F:peptide binding"/>
    <property type="evidence" value="ECO:0007669"/>
    <property type="project" value="TreeGrafter"/>
</dbReference>
<evidence type="ECO:0000256" key="8">
    <source>
        <dbReference type="ARBA" id="ARBA00022723"/>
    </source>
</evidence>
<evidence type="ECO:0000256" key="11">
    <source>
        <dbReference type="ARBA" id="ARBA00023049"/>
    </source>
</evidence>
<evidence type="ECO:0000259" key="13">
    <source>
        <dbReference type="Pfam" id="PF01433"/>
    </source>
</evidence>
<dbReference type="RefSeq" id="WP_007093631.1">
    <property type="nucleotide sequence ID" value="NZ_CP142125.1"/>
</dbReference>
<keyword evidence="11" id="KW-0482">Metalloprotease</keyword>
<dbReference type="CDD" id="cd09603">
    <property type="entry name" value="M1_APN_like"/>
    <property type="match status" value="1"/>
</dbReference>
<keyword evidence="9" id="KW-0378">Hydrolase</keyword>
<comment type="cofactor">
    <cofactor evidence="2">
        <name>Zn(2+)</name>
        <dbReference type="ChEBI" id="CHEBI:29105"/>
    </cofactor>
</comment>
<evidence type="ECO:0000256" key="7">
    <source>
        <dbReference type="ARBA" id="ARBA00022670"/>
    </source>
</evidence>
<evidence type="ECO:0000256" key="6">
    <source>
        <dbReference type="ARBA" id="ARBA00022438"/>
    </source>
</evidence>
<keyword evidence="16" id="KW-1185">Reference proteome</keyword>
<keyword evidence="7" id="KW-0645">Protease</keyword>
<dbReference type="InterPro" id="IPR050344">
    <property type="entry name" value="Peptidase_M1_aminopeptidases"/>
</dbReference>
<comment type="catalytic activity">
    <reaction evidence="1">
        <text>Release of an N-terminal amino acid, Xaa-|-Yaa- from a peptide, amide or arylamide. Xaa is preferably Ala, but may be most amino acids including Pro (slow action). When a terminal hydrophobic residue is followed by a prolyl residue, the two may be released as an intact Xaa-Pro dipeptide.</text>
        <dbReference type="EC" id="3.4.11.2"/>
    </reaction>
</comment>
<evidence type="ECO:0000256" key="12">
    <source>
        <dbReference type="SAM" id="SignalP"/>
    </source>
</evidence>
<dbReference type="GO" id="GO:0043171">
    <property type="term" value="P:peptide catabolic process"/>
    <property type="evidence" value="ECO:0007669"/>
    <property type="project" value="TreeGrafter"/>
</dbReference>
<dbReference type="STRING" id="391587.KAOT1_05312"/>
<dbReference type="EC" id="3.4.11.2" evidence="4"/>
<feature type="domain" description="Peptidase M1 membrane alanine aminopeptidase" evidence="13">
    <location>
        <begin position="235"/>
        <end position="434"/>
    </location>
</feature>
<dbReference type="InterPro" id="IPR027268">
    <property type="entry name" value="Peptidase_M4/M1_CTD_sf"/>
</dbReference>
<dbReference type="OrthoDB" id="100605at2"/>
<dbReference type="HOGENOM" id="CLU_394736_0_0_10"/>
<dbReference type="InterPro" id="IPR014782">
    <property type="entry name" value="Peptidase_M1_dom"/>
</dbReference>
<reference evidence="15 16" key="1">
    <citation type="journal article" date="2011" name="J. Bacteriol.">
        <title>Genome sequence of the algicidal bacterium Kordia algicida OT-1.</title>
        <authorList>
            <person name="Lee H.S."/>
            <person name="Kang S.G."/>
            <person name="Kwon K.K."/>
            <person name="Lee J.H."/>
            <person name="Kim S.J."/>
        </authorList>
    </citation>
    <scope>NUCLEOTIDE SEQUENCE [LARGE SCALE GENOMIC DNA]</scope>
    <source>
        <strain evidence="15 16">OT-1</strain>
    </source>
</reference>
<keyword evidence="10" id="KW-0862">Zinc</keyword>
<dbReference type="Gene3D" id="2.60.40.1730">
    <property type="entry name" value="tricorn interacting facor f3 domain"/>
    <property type="match status" value="1"/>
</dbReference>
<evidence type="ECO:0000256" key="1">
    <source>
        <dbReference type="ARBA" id="ARBA00000098"/>
    </source>
</evidence>
<dbReference type="GO" id="GO:0005737">
    <property type="term" value="C:cytoplasm"/>
    <property type="evidence" value="ECO:0007669"/>
    <property type="project" value="TreeGrafter"/>
</dbReference>
<evidence type="ECO:0000256" key="5">
    <source>
        <dbReference type="ARBA" id="ARBA00015611"/>
    </source>
</evidence>
<dbReference type="GO" id="GO:0008270">
    <property type="term" value="F:zinc ion binding"/>
    <property type="evidence" value="ECO:0007669"/>
    <property type="project" value="InterPro"/>
</dbReference>
<dbReference type="InterPro" id="IPR042097">
    <property type="entry name" value="Aminopeptidase_N-like_N_sf"/>
</dbReference>
<dbReference type="Gene3D" id="1.10.390.10">
    <property type="entry name" value="Neutral Protease Domain 2"/>
    <property type="match status" value="1"/>
</dbReference>
<evidence type="ECO:0000256" key="9">
    <source>
        <dbReference type="ARBA" id="ARBA00022801"/>
    </source>
</evidence>
<dbReference type="GO" id="GO:0070006">
    <property type="term" value="F:metalloaminopeptidase activity"/>
    <property type="evidence" value="ECO:0007669"/>
    <property type="project" value="TreeGrafter"/>
</dbReference>
<dbReference type="EMBL" id="ABIB01000006">
    <property type="protein sequence ID" value="EDP95796.1"/>
    <property type="molecule type" value="Genomic_DNA"/>
</dbReference>
<dbReference type="PRINTS" id="PR00756">
    <property type="entry name" value="ALADIPTASE"/>
</dbReference>
<dbReference type="Proteomes" id="UP000002945">
    <property type="component" value="Unassembled WGS sequence"/>
</dbReference>
<evidence type="ECO:0000313" key="15">
    <source>
        <dbReference type="EMBL" id="EDP95796.1"/>
    </source>
</evidence>
<feature type="chain" id="PRO_5002737758" description="Aminopeptidase N" evidence="12">
    <location>
        <begin position="20"/>
        <end position="724"/>
    </location>
</feature>
<dbReference type="InterPro" id="IPR045357">
    <property type="entry name" value="Aminopeptidase_N-like_N"/>
</dbReference>
<comment type="caution">
    <text evidence="15">The sequence shown here is derived from an EMBL/GenBank/DDBJ whole genome shotgun (WGS) entry which is preliminary data.</text>
</comment>
<comment type="similarity">
    <text evidence="3">Belongs to the peptidase M1 family.</text>
</comment>
<dbReference type="PANTHER" id="PTHR11533">
    <property type="entry name" value="PROTEASE M1 ZINC METALLOPROTEASE"/>
    <property type="match status" value="1"/>
</dbReference>
<keyword evidence="6 15" id="KW-0031">Aminopeptidase</keyword>
<evidence type="ECO:0000256" key="2">
    <source>
        <dbReference type="ARBA" id="ARBA00001947"/>
    </source>
</evidence>
<keyword evidence="8" id="KW-0479">Metal-binding</keyword>
<evidence type="ECO:0000313" key="16">
    <source>
        <dbReference type="Proteomes" id="UP000002945"/>
    </source>
</evidence>
<dbReference type="AlphaFoldDB" id="A9E041"/>
<sequence length="724" mass="83996">MTQKILSFCFLFVQSFLFAQQTDIVDFKTAKVDVVLRPELKEVGIDVFYEFEVLKDTDSIYLDMRTLNTYKVYQQSFKGTSSYTDKKIILKSNFKKGEKHTVGLATFTNPKKAIYFIDWNKKKGRKQVWTQGQGKYTSNWLPSLDDVNDKIEFDFSITFDKRYEVITNGKLLKKESPNDSLTKWYYDMQQPMSSYLAAIAIGKYKKKEATSKSGIPLEMYYYTEDKAKFEPTYRYTKRIFDFLEAEIGVQYPWQNYKQVPVKDFLYAGMENTGTTIFSDSFVVDSIGFVDKNYVNVNAHELAHQWFGNLVTAKSGKHHWLQEGFATYYALLAEKEIFGDDYFHWKLFKSAQELKVLNDGKGEALLNPKASSLTFYQKGAWALHVLRAKVGEKPFKNAVKRYLDTYRFKSAETDDFITIVEEESHQNLADFVQTWLVNPQLPDDFYDFDKLLTHNSGINENLYSLLGGMQGAPAQVASFRKLKTSKESATTCINISNIFKLSQNESAKKEAPISEELLVNLTKNIPNDSPLISNDVYKAAFATNNLKVRQAVAQTLNNIPIELKTDYESLLDDESYVTKEAALYNLWVNFPADQKKYLDQTKNVQGFNDKSFRILWLTLAIVTKNYSGHDTPKYYQELSNYTRSYNHFEVRQNAFVYINELRAFTDQNLADLVNGAMHHNWRFAKFCRDLLDSIIKNPNYKENIQRTKKLLTAKELSFLEKRMKN</sequence>
<protein>
    <recommendedName>
        <fullName evidence="5">Aminopeptidase N</fullName>
        <ecNumber evidence="4">3.4.11.2</ecNumber>
    </recommendedName>
</protein>
<evidence type="ECO:0000259" key="14">
    <source>
        <dbReference type="Pfam" id="PF17900"/>
    </source>
</evidence>
<dbReference type="GO" id="GO:0016020">
    <property type="term" value="C:membrane"/>
    <property type="evidence" value="ECO:0007669"/>
    <property type="project" value="TreeGrafter"/>
</dbReference>
<evidence type="ECO:0000256" key="3">
    <source>
        <dbReference type="ARBA" id="ARBA00010136"/>
    </source>
</evidence>
<accession>A9E041</accession>
<organism evidence="15 16">
    <name type="scientific">Kordia algicida OT-1</name>
    <dbReference type="NCBI Taxonomy" id="391587"/>
    <lineage>
        <taxon>Bacteria</taxon>
        <taxon>Pseudomonadati</taxon>
        <taxon>Bacteroidota</taxon>
        <taxon>Flavobacteriia</taxon>
        <taxon>Flavobacteriales</taxon>
        <taxon>Flavobacteriaceae</taxon>
        <taxon>Kordia</taxon>
    </lineage>
</organism>
<name>A9E041_9FLAO</name>
<dbReference type="Pfam" id="PF17900">
    <property type="entry name" value="Peptidase_M1_N"/>
    <property type="match status" value="1"/>
</dbReference>
<dbReference type="eggNOG" id="COG0308">
    <property type="taxonomic scope" value="Bacteria"/>
</dbReference>